<reference evidence="2" key="1">
    <citation type="submission" date="2019-09" db="EMBL/GenBank/DDBJ databases">
        <title>Draft genome information of white flower Hibiscus syriacus.</title>
        <authorList>
            <person name="Kim Y.-M."/>
        </authorList>
    </citation>
    <scope>NUCLEOTIDE SEQUENCE [LARGE SCALE GENOMIC DNA]</scope>
    <source>
        <strain evidence="2">YM2019G1</strain>
    </source>
</reference>
<dbReference type="Proteomes" id="UP000436088">
    <property type="component" value="Unassembled WGS sequence"/>
</dbReference>
<dbReference type="AlphaFoldDB" id="A0A6A3BYS7"/>
<evidence type="ECO:0000313" key="2">
    <source>
        <dbReference type="EMBL" id="KAE8720608.1"/>
    </source>
</evidence>
<protein>
    <submittedName>
        <fullName evidence="2">Uncharacterized protein</fullName>
    </submittedName>
</protein>
<organism evidence="2 3">
    <name type="scientific">Hibiscus syriacus</name>
    <name type="common">Rose of Sharon</name>
    <dbReference type="NCBI Taxonomy" id="106335"/>
    <lineage>
        <taxon>Eukaryota</taxon>
        <taxon>Viridiplantae</taxon>
        <taxon>Streptophyta</taxon>
        <taxon>Embryophyta</taxon>
        <taxon>Tracheophyta</taxon>
        <taxon>Spermatophyta</taxon>
        <taxon>Magnoliopsida</taxon>
        <taxon>eudicotyledons</taxon>
        <taxon>Gunneridae</taxon>
        <taxon>Pentapetalae</taxon>
        <taxon>rosids</taxon>
        <taxon>malvids</taxon>
        <taxon>Malvales</taxon>
        <taxon>Malvaceae</taxon>
        <taxon>Malvoideae</taxon>
        <taxon>Hibiscus</taxon>
    </lineage>
</organism>
<feature type="region of interest" description="Disordered" evidence="1">
    <location>
        <begin position="1"/>
        <end position="25"/>
    </location>
</feature>
<name>A0A6A3BYS7_HIBSY</name>
<dbReference type="EMBL" id="VEPZ02000698">
    <property type="protein sequence ID" value="KAE8720608.1"/>
    <property type="molecule type" value="Genomic_DNA"/>
</dbReference>
<feature type="compositionally biased region" description="Low complexity" evidence="1">
    <location>
        <begin position="1"/>
        <end position="15"/>
    </location>
</feature>
<evidence type="ECO:0000313" key="3">
    <source>
        <dbReference type="Proteomes" id="UP000436088"/>
    </source>
</evidence>
<comment type="caution">
    <text evidence="2">The sequence shown here is derived from an EMBL/GenBank/DDBJ whole genome shotgun (WGS) entry which is preliminary data.</text>
</comment>
<gene>
    <name evidence="2" type="ORF">F3Y22_tig00018833pilonHSYRG00015</name>
</gene>
<proteinExistence type="predicted"/>
<accession>A0A6A3BYS7</accession>
<evidence type="ECO:0000256" key="1">
    <source>
        <dbReference type="SAM" id="MobiDB-lite"/>
    </source>
</evidence>
<keyword evidence="3" id="KW-1185">Reference proteome</keyword>
<sequence length="109" mass="11608">MLLTPALPPTLSLTRTPPPTPSARGRCPRDALKLGCVLMCLTWSTSSLVHPRCSHAVPLSKASLTSKPPSAFAPHSELTSWASTLTSRFPLACFSTFAQGTFLRASNAK</sequence>